<dbReference type="PANTHER" id="PTHR34990:SF1">
    <property type="entry name" value="UDP-2,3-DIACYLGLUCOSAMINE HYDROLASE"/>
    <property type="match status" value="1"/>
</dbReference>
<comment type="caution">
    <text evidence="10">Lacks conserved residue(s) required for the propagation of feature annotation.</text>
</comment>
<feature type="binding site" evidence="10">
    <location>
        <position position="144"/>
    </location>
    <ligand>
        <name>Mn(2+)</name>
        <dbReference type="ChEBI" id="CHEBI:29035"/>
        <label>2</label>
    </ligand>
</feature>
<organism evidence="11 12">
    <name type="scientific">Wenzhouxiangella marina</name>
    <dbReference type="NCBI Taxonomy" id="1579979"/>
    <lineage>
        <taxon>Bacteria</taxon>
        <taxon>Pseudomonadati</taxon>
        <taxon>Pseudomonadota</taxon>
        <taxon>Gammaproteobacteria</taxon>
        <taxon>Chromatiales</taxon>
        <taxon>Wenzhouxiangellaceae</taxon>
        <taxon>Wenzhouxiangella</taxon>
    </lineage>
</organism>
<dbReference type="CDD" id="cd07398">
    <property type="entry name" value="MPP_YbbF-LpxH"/>
    <property type="match status" value="1"/>
</dbReference>
<dbReference type="SUPFAM" id="SSF56300">
    <property type="entry name" value="Metallo-dependent phosphatases"/>
    <property type="match status" value="1"/>
</dbReference>
<dbReference type="GO" id="GO:0019897">
    <property type="term" value="C:extrinsic component of plasma membrane"/>
    <property type="evidence" value="ECO:0007669"/>
    <property type="project" value="UniProtKB-UniRule"/>
</dbReference>
<comment type="catalytic activity">
    <reaction evidence="10">
        <text>UDP-2-N,3-O-bis[(3R)-3-hydroxytetradecanoyl]-alpha-D-glucosamine + H2O = 2-N,3-O-bis[(3R)-3-hydroxytetradecanoyl]-alpha-D-glucosaminyl 1-phosphate + UMP + 2 H(+)</text>
        <dbReference type="Rhea" id="RHEA:25213"/>
        <dbReference type="ChEBI" id="CHEBI:15377"/>
        <dbReference type="ChEBI" id="CHEBI:15378"/>
        <dbReference type="ChEBI" id="CHEBI:57865"/>
        <dbReference type="ChEBI" id="CHEBI:57957"/>
        <dbReference type="ChEBI" id="CHEBI:78847"/>
        <dbReference type="EC" id="3.6.1.54"/>
    </reaction>
</comment>
<dbReference type="Proteomes" id="UP000066624">
    <property type="component" value="Chromosome"/>
</dbReference>
<dbReference type="Gene3D" id="3.60.21.10">
    <property type="match status" value="1"/>
</dbReference>
<dbReference type="InterPro" id="IPR004843">
    <property type="entry name" value="Calcineurin-like_PHP"/>
</dbReference>
<dbReference type="PATRIC" id="fig|1579979.3.peg.1464"/>
<dbReference type="GO" id="GO:0005737">
    <property type="term" value="C:cytoplasm"/>
    <property type="evidence" value="ECO:0007669"/>
    <property type="project" value="InterPro"/>
</dbReference>
<evidence type="ECO:0000256" key="9">
    <source>
        <dbReference type="ARBA" id="ARBA00023211"/>
    </source>
</evidence>
<accession>A0A0K0XVV1</accession>
<dbReference type="InterPro" id="IPR010138">
    <property type="entry name" value="UDP-diacylglucosamine_Hdrlase"/>
</dbReference>
<feature type="binding site" evidence="10">
    <location>
        <position position="109"/>
    </location>
    <ligand>
        <name>substrate</name>
    </ligand>
</feature>
<dbReference type="STRING" id="1579979.WM2015_1428"/>
<feature type="binding site" evidence="10">
    <location>
        <position position="146"/>
    </location>
    <ligand>
        <name>Mn(2+)</name>
        <dbReference type="ChEBI" id="CHEBI:29035"/>
        <label>1</label>
    </ligand>
</feature>
<comment type="similarity">
    <text evidence="10">Belongs to the LpxH family.</text>
</comment>
<keyword evidence="2 10" id="KW-0444">Lipid biosynthesis</keyword>
<comment type="subcellular location">
    <subcellularLocation>
        <location evidence="10">Cell inner membrane</location>
        <topology evidence="10">Peripheral membrane protein</topology>
        <orientation evidence="10">Cytoplasmic side</orientation>
    </subcellularLocation>
</comment>
<dbReference type="KEGG" id="wma:WM2015_1428"/>
<dbReference type="UniPathway" id="UPA00359">
    <property type="reaction ID" value="UER00480"/>
</dbReference>
<comment type="pathway">
    <text evidence="10">Glycolipid biosynthesis; lipid IV(A) biosynthesis; lipid IV(A) from (3R)-3-hydroxytetradecanoyl-[acyl-carrier-protein] and UDP-N-acetyl-alpha-D-glucosamine: step 4/6.</text>
</comment>
<dbReference type="InterPro" id="IPR043461">
    <property type="entry name" value="LpxH-like"/>
</dbReference>
<keyword evidence="9 10" id="KW-0464">Manganese</keyword>
<dbReference type="NCBIfam" id="NF003743">
    <property type="entry name" value="PRK05340.1"/>
    <property type="match status" value="1"/>
</dbReference>
<dbReference type="NCBIfam" id="TIGR01854">
    <property type="entry name" value="lipid_A_lpxH"/>
    <property type="match status" value="1"/>
</dbReference>
<feature type="binding site" evidence="10">
    <location>
        <position position="113"/>
    </location>
    <ligand>
        <name>substrate</name>
    </ligand>
</feature>
<evidence type="ECO:0000313" key="12">
    <source>
        <dbReference type="Proteomes" id="UP000066624"/>
    </source>
</evidence>
<evidence type="ECO:0000256" key="8">
    <source>
        <dbReference type="ARBA" id="ARBA00023136"/>
    </source>
</evidence>
<protein>
    <recommendedName>
        <fullName evidence="10">UDP-2,3-diacylglucosamine hydrolase</fullName>
        <ecNumber evidence="10">3.6.1.54</ecNumber>
    </recommendedName>
    <alternativeName>
        <fullName evidence="10">UDP-2,3-diacylglucosamine diphosphatase</fullName>
    </alternativeName>
</protein>
<evidence type="ECO:0000256" key="5">
    <source>
        <dbReference type="ARBA" id="ARBA00022723"/>
    </source>
</evidence>
<evidence type="ECO:0000256" key="6">
    <source>
        <dbReference type="ARBA" id="ARBA00022801"/>
    </source>
</evidence>
<dbReference type="EC" id="3.6.1.54" evidence="10"/>
<dbReference type="AlphaFoldDB" id="A0A0K0XVV1"/>
<sequence>MLPPAAAVATALRELGDHGVAVHFLAGNRDFLLGPAYCEHAGMTLLEAPVLLELAGGVVLLLHGDGLCTDDEEYQRFRKRVRNPEWQARMLARPIWFRRLLARLARALSQRRNRNKPAAIMDVNAQAVEDCMLEHGVRLLIHGHTHRPAIHDLDFDGEPGHRVVLGDWRADKGSAVRLDAAGVSLLELLPGEAGDVELTSVDQRPLPWSKASENG</sequence>
<dbReference type="InterPro" id="IPR029052">
    <property type="entry name" value="Metallo-depent_PP-like"/>
</dbReference>
<dbReference type="GO" id="GO:0009245">
    <property type="term" value="P:lipid A biosynthetic process"/>
    <property type="evidence" value="ECO:0007669"/>
    <property type="project" value="UniProtKB-UniRule"/>
</dbReference>
<evidence type="ECO:0000256" key="7">
    <source>
        <dbReference type="ARBA" id="ARBA00023098"/>
    </source>
</evidence>
<comment type="function">
    <text evidence="10">Hydrolyzes the pyrophosphate bond of UDP-2,3-diacylglucosamine to yield 2,3-diacylglucosamine 1-phosphate (lipid X) and UMP by catalyzing the attack of water at the alpha-P atom. Involved in the biosynthesis of lipid A, a phosphorylated glycolipid that anchors the lipopolysaccharide to the outer membrane of the cell.</text>
</comment>
<feature type="binding site" evidence="10">
    <location>
        <position position="63"/>
    </location>
    <ligand>
        <name>Mn(2+)</name>
        <dbReference type="ChEBI" id="CHEBI:29035"/>
        <label>2</label>
    </ligand>
</feature>
<feature type="binding site" evidence="10">
    <location>
        <position position="144"/>
    </location>
    <ligand>
        <name>substrate</name>
    </ligand>
</feature>
<evidence type="ECO:0000256" key="10">
    <source>
        <dbReference type="HAMAP-Rule" id="MF_00575"/>
    </source>
</evidence>
<keyword evidence="3 10" id="KW-0997">Cell inner membrane</keyword>
<dbReference type="HAMAP" id="MF_00575">
    <property type="entry name" value="LpxH"/>
    <property type="match status" value="1"/>
</dbReference>
<dbReference type="PANTHER" id="PTHR34990">
    <property type="entry name" value="UDP-2,3-DIACYLGLUCOSAMINE HYDROLASE-RELATED"/>
    <property type="match status" value="1"/>
</dbReference>
<keyword evidence="8 10" id="KW-0472">Membrane</keyword>
<dbReference type="EMBL" id="CP012154">
    <property type="protein sequence ID" value="AKS41800.1"/>
    <property type="molecule type" value="Genomic_DNA"/>
</dbReference>
<evidence type="ECO:0000256" key="2">
    <source>
        <dbReference type="ARBA" id="ARBA00022516"/>
    </source>
</evidence>
<feature type="binding site" evidence="10">
    <location>
        <position position="28"/>
    </location>
    <ligand>
        <name>Mn(2+)</name>
        <dbReference type="ChEBI" id="CHEBI:29035"/>
        <label>2</label>
    </ligand>
</feature>
<comment type="cofactor">
    <cofactor evidence="10">
        <name>Mn(2+)</name>
        <dbReference type="ChEBI" id="CHEBI:29035"/>
    </cofactor>
    <text evidence="10">Binds 2 Mn(2+) ions per subunit in a binuclear metal center.</text>
</comment>
<keyword evidence="12" id="KW-1185">Reference proteome</keyword>
<dbReference type="GO" id="GO:0008758">
    <property type="term" value="F:UDP-2,3-diacylglucosamine hydrolase activity"/>
    <property type="evidence" value="ECO:0007669"/>
    <property type="project" value="UniProtKB-UniRule"/>
</dbReference>
<name>A0A0K0XVV1_9GAMM</name>
<feature type="binding site" evidence="10">
    <location>
        <position position="116"/>
    </location>
    <ligand>
        <name>substrate</name>
    </ligand>
</feature>
<evidence type="ECO:0000313" key="11">
    <source>
        <dbReference type="EMBL" id="AKS41800.1"/>
    </source>
</evidence>
<keyword evidence="1 10" id="KW-1003">Cell membrane</keyword>
<evidence type="ECO:0000256" key="3">
    <source>
        <dbReference type="ARBA" id="ARBA00022519"/>
    </source>
</evidence>
<feature type="binding site" evidence="10">
    <location>
        <begin position="28"/>
        <end position="29"/>
    </location>
    <ligand>
        <name>substrate</name>
    </ligand>
</feature>
<feature type="binding site" evidence="10">
    <location>
        <position position="71"/>
    </location>
    <ligand>
        <name>substrate</name>
    </ligand>
</feature>
<keyword evidence="5 10" id="KW-0479">Metal-binding</keyword>
<dbReference type="Pfam" id="PF00149">
    <property type="entry name" value="Metallophos"/>
    <property type="match status" value="1"/>
</dbReference>
<gene>
    <name evidence="10" type="primary">lpxH</name>
    <name evidence="11" type="ORF">WM2015_1428</name>
</gene>
<proteinExistence type="inferred from homology"/>
<dbReference type="GO" id="GO:0030145">
    <property type="term" value="F:manganese ion binding"/>
    <property type="evidence" value="ECO:0007669"/>
    <property type="project" value="UniProtKB-UniRule"/>
</dbReference>
<keyword evidence="4 10" id="KW-0441">Lipid A biosynthesis</keyword>
<reference evidence="11 12" key="1">
    <citation type="submission" date="2015-07" db="EMBL/GenBank/DDBJ databases">
        <authorList>
            <person name="Noorani M."/>
        </authorList>
    </citation>
    <scope>NUCLEOTIDE SEQUENCE [LARGE SCALE GENOMIC DNA]</scope>
    <source>
        <strain evidence="11 12">KCTC 42284</strain>
    </source>
</reference>
<keyword evidence="6 10" id="KW-0378">Hydrolase</keyword>
<keyword evidence="7 10" id="KW-0443">Lipid metabolism</keyword>
<evidence type="ECO:0000256" key="1">
    <source>
        <dbReference type="ARBA" id="ARBA00022475"/>
    </source>
</evidence>
<evidence type="ECO:0000256" key="4">
    <source>
        <dbReference type="ARBA" id="ARBA00022556"/>
    </source>
</evidence>